<name>A0A7X6JYF5_9RHOB</name>
<dbReference type="SUPFAM" id="SSF46689">
    <property type="entry name" value="Homeodomain-like"/>
    <property type="match status" value="1"/>
</dbReference>
<organism evidence="2 3">
    <name type="scientific">Roseicyclus persicicus</name>
    <dbReference type="NCBI Taxonomy" id="2650661"/>
    <lineage>
        <taxon>Bacteria</taxon>
        <taxon>Pseudomonadati</taxon>
        <taxon>Pseudomonadota</taxon>
        <taxon>Alphaproteobacteria</taxon>
        <taxon>Rhodobacterales</taxon>
        <taxon>Roseobacteraceae</taxon>
        <taxon>Roseicyclus</taxon>
    </lineage>
</organism>
<dbReference type="GO" id="GO:0097367">
    <property type="term" value="F:carbohydrate derivative binding"/>
    <property type="evidence" value="ECO:0007669"/>
    <property type="project" value="InterPro"/>
</dbReference>
<dbReference type="Gene3D" id="1.10.10.10">
    <property type="entry name" value="Winged helix-like DNA-binding domain superfamily/Winged helix DNA-binding domain"/>
    <property type="match status" value="1"/>
</dbReference>
<comment type="caution">
    <text evidence="2">The sequence shown here is derived from an EMBL/GenBank/DDBJ whole genome shotgun (WGS) entry which is preliminary data.</text>
</comment>
<dbReference type="Pfam" id="PF01380">
    <property type="entry name" value="SIS"/>
    <property type="match status" value="1"/>
</dbReference>
<dbReference type="GO" id="GO:0003677">
    <property type="term" value="F:DNA binding"/>
    <property type="evidence" value="ECO:0007669"/>
    <property type="project" value="InterPro"/>
</dbReference>
<protein>
    <submittedName>
        <fullName evidence="2">MurR/RpiR family transcriptional regulator</fullName>
    </submittedName>
</protein>
<sequence length="281" mass="29933">MSPAQKASFVARIRDAMPGLHRSEKRLAETILNFPGQLASYTATELARIAGVSNATVTRFVRKIGYASFEEARQAVREEQTAGTALFRVAGEGAQAGGQLARHAAQSQLNVEQTLAPLDEAEIDALVAAMASARRLWLVGFRAGQPFARYLGWQVLQVRSDVTVLPRDGETLAESLAAIEPADCVILFALRRPPRLLDALAAELARSGAAVAVLGDVAQLSALPARWHLPCATAGSGALFNHAGVMALCGMLASRMIERTGATGRRRLSAIEDLHDSLGEI</sequence>
<dbReference type="Pfam" id="PF01418">
    <property type="entry name" value="HTH_6"/>
    <property type="match status" value="1"/>
</dbReference>
<accession>A0A7X6JYF5</accession>
<dbReference type="PROSITE" id="PS51071">
    <property type="entry name" value="HTH_RPIR"/>
    <property type="match status" value="1"/>
</dbReference>
<dbReference type="InterPro" id="IPR047640">
    <property type="entry name" value="RpiR-like"/>
</dbReference>
<dbReference type="InterPro" id="IPR009057">
    <property type="entry name" value="Homeodomain-like_sf"/>
</dbReference>
<dbReference type="RefSeq" id="WP_168624147.1">
    <property type="nucleotide sequence ID" value="NZ_JAAZQQ010000005.1"/>
</dbReference>
<proteinExistence type="predicted"/>
<dbReference type="InterPro" id="IPR000281">
    <property type="entry name" value="HTH_RpiR"/>
</dbReference>
<keyword evidence="3" id="KW-1185">Reference proteome</keyword>
<dbReference type="Proteomes" id="UP000526408">
    <property type="component" value="Unassembled WGS sequence"/>
</dbReference>
<dbReference type="InterPro" id="IPR046348">
    <property type="entry name" value="SIS_dom_sf"/>
</dbReference>
<evidence type="ECO:0000313" key="2">
    <source>
        <dbReference type="EMBL" id="NKX45765.1"/>
    </source>
</evidence>
<dbReference type="EMBL" id="JAAZQQ010000005">
    <property type="protein sequence ID" value="NKX45765.1"/>
    <property type="molecule type" value="Genomic_DNA"/>
</dbReference>
<dbReference type="InterPro" id="IPR036388">
    <property type="entry name" value="WH-like_DNA-bd_sf"/>
</dbReference>
<dbReference type="AlphaFoldDB" id="A0A7X6JYF5"/>
<feature type="domain" description="HTH rpiR-type" evidence="1">
    <location>
        <begin position="7"/>
        <end position="83"/>
    </location>
</feature>
<dbReference type="Gene3D" id="3.40.50.10490">
    <property type="entry name" value="Glucose-6-phosphate isomerase like protein, domain 1"/>
    <property type="match status" value="1"/>
</dbReference>
<dbReference type="SUPFAM" id="SSF53697">
    <property type="entry name" value="SIS domain"/>
    <property type="match status" value="1"/>
</dbReference>
<dbReference type="GO" id="GO:1901135">
    <property type="term" value="P:carbohydrate derivative metabolic process"/>
    <property type="evidence" value="ECO:0007669"/>
    <property type="project" value="InterPro"/>
</dbReference>
<dbReference type="InterPro" id="IPR001347">
    <property type="entry name" value="SIS_dom"/>
</dbReference>
<reference evidence="2 3" key="1">
    <citation type="submission" date="2020-04" db="EMBL/GenBank/DDBJ databases">
        <authorList>
            <person name="Yoon J."/>
        </authorList>
    </citation>
    <scope>NUCLEOTIDE SEQUENCE [LARGE SCALE GENOMIC DNA]</scope>
    <source>
        <strain evidence="2 3">KMU-115</strain>
    </source>
</reference>
<gene>
    <name evidence="2" type="ORF">HCU73_14305</name>
</gene>
<evidence type="ECO:0000313" key="3">
    <source>
        <dbReference type="Proteomes" id="UP000526408"/>
    </source>
</evidence>
<dbReference type="PANTHER" id="PTHR30514:SF18">
    <property type="entry name" value="RPIR-FAMILY TRANSCRIPTIONAL REGULATOR"/>
    <property type="match status" value="1"/>
</dbReference>
<evidence type="ECO:0000259" key="1">
    <source>
        <dbReference type="PROSITE" id="PS51071"/>
    </source>
</evidence>
<dbReference type="GO" id="GO:0003700">
    <property type="term" value="F:DNA-binding transcription factor activity"/>
    <property type="evidence" value="ECO:0007669"/>
    <property type="project" value="InterPro"/>
</dbReference>
<dbReference type="PANTHER" id="PTHR30514">
    <property type="entry name" value="GLUCOKINASE"/>
    <property type="match status" value="1"/>
</dbReference>